<protein>
    <recommendedName>
        <fullName evidence="3">DUF11 domain-containing protein</fullName>
    </recommendedName>
</protein>
<evidence type="ECO:0000313" key="1">
    <source>
        <dbReference type="EMBL" id="MDK9501334.1"/>
    </source>
</evidence>
<gene>
    <name evidence="1" type="ORF">QEZ40_000612</name>
</gene>
<evidence type="ECO:0008006" key="3">
    <source>
        <dbReference type="Google" id="ProtNLM"/>
    </source>
</evidence>
<dbReference type="RefSeq" id="WP_285346748.1">
    <property type="nucleotide sequence ID" value="NZ_JASITI010000107.1"/>
</dbReference>
<dbReference type="Proteomes" id="UP001223390">
    <property type="component" value="Unassembled WGS sequence"/>
</dbReference>
<proteinExistence type="predicted"/>
<reference evidence="1 2" key="1">
    <citation type="submission" date="2023-05" db="EMBL/GenBank/DDBJ databases">
        <title>Sequencing and Assembly of Streptomyces sp. NP73.</title>
        <authorList>
            <person name="Konwar A.N."/>
            <person name="Saikia K."/>
            <person name="Thakur D."/>
        </authorList>
    </citation>
    <scope>NUCLEOTIDE SEQUENCE [LARGE SCALE GENOMIC DNA]</scope>
    <source>
        <strain evidence="1 2">NP73</strain>
    </source>
</reference>
<evidence type="ECO:0000313" key="2">
    <source>
        <dbReference type="Proteomes" id="UP001223390"/>
    </source>
</evidence>
<name>A0ABT7H8C7_9ACTN</name>
<organism evidence="1 2">
    <name type="scientific">Streptomyces katrae</name>
    <dbReference type="NCBI Taxonomy" id="68223"/>
    <lineage>
        <taxon>Bacteria</taxon>
        <taxon>Bacillati</taxon>
        <taxon>Actinomycetota</taxon>
        <taxon>Actinomycetes</taxon>
        <taxon>Kitasatosporales</taxon>
        <taxon>Streptomycetaceae</taxon>
        <taxon>Streptomyces</taxon>
    </lineage>
</organism>
<comment type="caution">
    <text evidence="1">The sequence shown here is derived from an EMBL/GenBank/DDBJ whole genome shotgun (WGS) entry which is preliminary data.</text>
</comment>
<sequence>MRAPTAAASPARSAVRRTAAVVTALLAGVVFAVAPAGAAGRVADPLNVSGSSTNGAVTSAPACPAGPLTDGRLLGGNATLAPGVFSALDSLLSVSLPFRVGGTQAALSGPDAQVALANARGALTLALSAGDCNSPGLSYNGTTVTGSGTWTVVPDSTPTNAYRGAGGSGSFTISADVTPGTGKSWSLNLTGNISLLQPQPAVTHRAYWGGLGNYLSRTLSVEYRIRNTGPGDAFNVKLLDALPAGPGITRLGPVPQTVGSIRSGATASVVVRYRVCGIAVIGCRFTADTQTSLTDALDGNLHTETVPVTVQVPLTPLP</sequence>
<keyword evidence="2" id="KW-1185">Reference proteome</keyword>
<dbReference type="EMBL" id="JASITI010000107">
    <property type="protein sequence ID" value="MDK9501334.1"/>
    <property type="molecule type" value="Genomic_DNA"/>
</dbReference>
<accession>A0ABT7H8C7</accession>